<protein>
    <submittedName>
        <fullName evidence="3">Tripartite-type tricarboxylate transporter receptor subunit TctC</fullName>
    </submittedName>
</protein>
<proteinExistence type="inferred from homology"/>
<comment type="caution">
    <text evidence="3">The sequence shown here is derived from an EMBL/GenBank/DDBJ whole genome shotgun (WGS) entry which is preliminary data.</text>
</comment>
<evidence type="ECO:0000313" key="4">
    <source>
        <dbReference type="Proteomes" id="UP000293671"/>
    </source>
</evidence>
<dbReference type="PANTHER" id="PTHR42928">
    <property type="entry name" value="TRICARBOXYLATE-BINDING PROTEIN"/>
    <property type="match status" value="1"/>
</dbReference>
<organism evidence="3 4">
    <name type="scientific">Rivibacter subsaxonicus</name>
    <dbReference type="NCBI Taxonomy" id="457575"/>
    <lineage>
        <taxon>Bacteria</taxon>
        <taxon>Pseudomonadati</taxon>
        <taxon>Pseudomonadota</taxon>
        <taxon>Betaproteobacteria</taxon>
        <taxon>Burkholderiales</taxon>
        <taxon>Rivibacter</taxon>
    </lineage>
</organism>
<name>A0A4Q7W0N3_9BURK</name>
<evidence type="ECO:0000256" key="1">
    <source>
        <dbReference type="ARBA" id="ARBA00006987"/>
    </source>
</evidence>
<dbReference type="RefSeq" id="WP_130430514.1">
    <property type="nucleotide sequence ID" value="NZ_SHKP01000004.1"/>
</dbReference>
<dbReference type="PANTHER" id="PTHR42928:SF5">
    <property type="entry name" value="BLR1237 PROTEIN"/>
    <property type="match status" value="1"/>
</dbReference>
<reference evidence="3 4" key="1">
    <citation type="submission" date="2019-02" db="EMBL/GenBank/DDBJ databases">
        <title>Genomic Encyclopedia of Type Strains, Phase IV (KMG-IV): sequencing the most valuable type-strain genomes for metagenomic binning, comparative biology and taxonomic classification.</title>
        <authorList>
            <person name="Goeker M."/>
        </authorList>
    </citation>
    <scope>NUCLEOTIDE SEQUENCE [LARGE SCALE GENOMIC DNA]</scope>
    <source>
        <strain evidence="3 4">DSM 19570</strain>
    </source>
</reference>
<dbReference type="EMBL" id="SHKP01000004">
    <property type="protein sequence ID" value="RZU02784.1"/>
    <property type="molecule type" value="Genomic_DNA"/>
</dbReference>
<dbReference type="AlphaFoldDB" id="A0A4Q7W0N3"/>
<dbReference type="InterPro" id="IPR005064">
    <property type="entry name" value="BUG"/>
</dbReference>
<feature type="signal peptide" evidence="2">
    <location>
        <begin position="1"/>
        <end position="27"/>
    </location>
</feature>
<dbReference type="InterPro" id="IPR042100">
    <property type="entry name" value="Bug_dom1"/>
</dbReference>
<dbReference type="OrthoDB" id="8678477at2"/>
<dbReference type="Proteomes" id="UP000293671">
    <property type="component" value="Unassembled WGS sequence"/>
</dbReference>
<dbReference type="Pfam" id="PF03401">
    <property type="entry name" value="TctC"/>
    <property type="match status" value="1"/>
</dbReference>
<dbReference type="Gene3D" id="3.40.190.10">
    <property type="entry name" value="Periplasmic binding protein-like II"/>
    <property type="match status" value="1"/>
</dbReference>
<evidence type="ECO:0000313" key="3">
    <source>
        <dbReference type="EMBL" id="RZU02784.1"/>
    </source>
</evidence>
<gene>
    <name evidence="3" type="ORF">EV670_0813</name>
</gene>
<sequence>MDKLNRRAWGLAMASVVLLAAASTARAEFPEKPVTLVVPFAAGGPSDKIARDLAEALRKRLNQTVIVENVGGAGGTLGAAKVATATADGYTLLVHHIGFATAPSLYRKLPYKGIDDFEYLGLINEAPSTLIGRTTLSAASFAELRKWIATDSTKVNLAHAGVGSASHLCGLMLQSALKAEMTTVPYKGTGPAMTDLIGGTVDLMCEQATNAVPQIEGGKVKAFAVTSKERMKLPALAAVPTLAESGLTDFSVSVWHGLYAPRNTPVPVLAKLNEALRGALKDPELIKRQEALGISVVTDSRLEPAAHKKFVEGEVARWATVIKAAGAYAD</sequence>
<evidence type="ECO:0000256" key="2">
    <source>
        <dbReference type="SAM" id="SignalP"/>
    </source>
</evidence>
<accession>A0A4Q7W0N3</accession>
<feature type="chain" id="PRO_5020187950" evidence="2">
    <location>
        <begin position="28"/>
        <end position="330"/>
    </location>
</feature>
<comment type="similarity">
    <text evidence="1">Belongs to the UPF0065 (bug) family.</text>
</comment>
<keyword evidence="2" id="KW-0732">Signal</keyword>
<dbReference type="SUPFAM" id="SSF53850">
    <property type="entry name" value="Periplasmic binding protein-like II"/>
    <property type="match status" value="1"/>
</dbReference>
<dbReference type="Gene3D" id="3.40.190.150">
    <property type="entry name" value="Bordetella uptake gene, domain 1"/>
    <property type="match status" value="1"/>
</dbReference>
<keyword evidence="4" id="KW-1185">Reference proteome</keyword>
<keyword evidence="3" id="KW-0675">Receptor</keyword>
<dbReference type="PIRSF" id="PIRSF017082">
    <property type="entry name" value="YflP"/>
    <property type="match status" value="1"/>
</dbReference>